<dbReference type="AlphaFoldDB" id="E8LEJ3"/>
<organism evidence="1 2">
    <name type="scientific">Phascolarctobacterium succinatutens YIT 12067</name>
    <dbReference type="NCBI Taxonomy" id="626939"/>
    <lineage>
        <taxon>Bacteria</taxon>
        <taxon>Bacillati</taxon>
        <taxon>Bacillota</taxon>
        <taxon>Negativicutes</taxon>
        <taxon>Acidaminococcales</taxon>
        <taxon>Acidaminococcaceae</taxon>
        <taxon>Phascolarctobacterium</taxon>
    </lineage>
</organism>
<accession>E8LEJ3</accession>
<name>E8LEJ3_9FIRM</name>
<evidence type="ECO:0000313" key="2">
    <source>
        <dbReference type="Proteomes" id="UP000004923"/>
    </source>
</evidence>
<evidence type="ECO:0000313" key="1">
    <source>
        <dbReference type="EMBL" id="EFY04718.1"/>
    </source>
</evidence>
<reference evidence="1 2" key="1">
    <citation type="submission" date="2011-01" db="EMBL/GenBank/DDBJ databases">
        <authorList>
            <person name="Weinstock G."/>
            <person name="Sodergren E."/>
            <person name="Clifton S."/>
            <person name="Fulton L."/>
            <person name="Fulton B."/>
            <person name="Courtney L."/>
            <person name="Fronick C."/>
            <person name="Harrison M."/>
            <person name="Strong C."/>
            <person name="Farmer C."/>
            <person name="Delahaunty K."/>
            <person name="Markovic C."/>
            <person name="Hall O."/>
            <person name="Minx P."/>
            <person name="Tomlinson C."/>
            <person name="Mitreva M."/>
            <person name="Hou S."/>
            <person name="Chen J."/>
            <person name="Wollam A."/>
            <person name="Pepin K.H."/>
            <person name="Johnson M."/>
            <person name="Bhonagiri V."/>
            <person name="Zhang X."/>
            <person name="Suruliraj S."/>
            <person name="Warren W."/>
            <person name="Chinwalla A."/>
            <person name="Mardis E.R."/>
            <person name="Wilson R.K."/>
        </authorList>
    </citation>
    <scope>NUCLEOTIDE SEQUENCE [LARGE SCALE GENOMIC DNA]</scope>
    <source>
        <strain evidence="1 2">YIT 12067</strain>
    </source>
</reference>
<proteinExistence type="predicted"/>
<dbReference type="RefSeq" id="WP_009145636.1">
    <property type="nucleotide sequence ID" value="NZ_GL830888.1"/>
</dbReference>
<dbReference type="EMBL" id="AEVN01000052">
    <property type="protein sequence ID" value="EFY04718.1"/>
    <property type="molecule type" value="Genomic_DNA"/>
</dbReference>
<sequence>MDNFSKQIYEAGINDGRAEGLAEGKAESIKNLMSTMNVSIDQAMDILKTPPEERQYFKDLLAKEQ</sequence>
<keyword evidence="2" id="KW-1185">Reference proteome</keyword>
<dbReference type="Proteomes" id="UP000004923">
    <property type="component" value="Unassembled WGS sequence"/>
</dbReference>
<comment type="caution">
    <text evidence="1">The sequence shown here is derived from an EMBL/GenBank/DDBJ whole genome shotgun (WGS) entry which is preliminary data.</text>
</comment>
<protein>
    <recommendedName>
        <fullName evidence="3">Transposase</fullName>
    </recommendedName>
</protein>
<gene>
    <name evidence="1" type="ORF">HMPREF9443_01277</name>
</gene>
<dbReference type="HOGENOM" id="CLU_200293_0_0_9"/>
<evidence type="ECO:0008006" key="3">
    <source>
        <dbReference type="Google" id="ProtNLM"/>
    </source>
</evidence>